<gene>
    <name evidence="1" type="ORF">WISP_102068</name>
</gene>
<dbReference type="EMBL" id="WHWB01034305">
    <property type="protein sequence ID" value="KAJ7411619.1"/>
    <property type="molecule type" value="Genomic_DNA"/>
</dbReference>
<dbReference type="Proteomes" id="UP001145742">
    <property type="component" value="Unassembled WGS sequence"/>
</dbReference>
<proteinExistence type="predicted"/>
<evidence type="ECO:0000313" key="1">
    <source>
        <dbReference type="EMBL" id="KAJ7411619.1"/>
    </source>
</evidence>
<evidence type="ECO:0000313" key="2">
    <source>
        <dbReference type="Proteomes" id="UP001145742"/>
    </source>
</evidence>
<keyword evidence="2" id="KW-1185">Reference proteome</keyword>
<accession>A0ABQ9D133</accession>
<comment type="caution">
    <text evidence="1">The sequence shown here is derived from an EMBL/GenBank/DDBJ whole genome shotgun (WGS) entry which is preliminary data.</text>
</comment>
<organism evidence="1 2">
    <name type="scientific">Willisornis vidua</name>
    <name type="common">Xingu scale-backed antbird</name>
    <dbReference type="NCBI Taxonomy" id="1566151"/>
    <lineage>
        <taxon>Eukaryota</taxon>
        <taxon>Metazoa</taxon>
        <taxon>Chordata</taxon>
        <taxon>Craniata</taxon>
        <taxon>Vertebrata</taxon>
        <taxon>Euteleostomi</taxon>
        <taxon>Archelosauria</taxon>
        <taxon>Archosauria</taxon>
        <taxon>Dinosauria</taxon>
        <taxon>Saurischia</taxon>
        <taxon>Theropoda</taxon>
        <taxon>Coelurosauria</taxon>
        <taxon>Aves</taxon>
        <taxon>Neognathae</taxon>
        <taxon>Neoaves</taxon>
        <taxon>Telluraves</taxon>
        <taxon>Australaves</taxon>
        <taxon>Passeriformes</taxon>
        <taxon>Thamnophilidae</taxon>
        <taxon>Willisornis</taxon>
    </lineage>
</organism>
<sequence>MCLPCQELAAVMFNSFEGQVPIQEAWLVWSRLADQEAQLALELTKNIRAETVNKPKKAKKSDNISKTTVMVVQGSFAFSVSRGRNFRAGLNSDCKATQPGGSLTRSKAVQTFPDSHHKLVETVSPQKKEWG</sequence>
<reference evidence="1" key="1">
    <citation type="submission" date="2019-10" db="EMBL/GenBank/DDBJ databases">
        <authorList>
            <person name="Soares A.E.R."/>
            <person name="Aleixo A."/>
            <person name="Schneider P."/>
            <person name="Miyaki C.Y."/>
            <person name="Schneider M.P."/>
            <person name="Mello C."/>
            <person name="Vasconcelos A.T.R."/>
        </authorList>
    </citation>
    <scope>NUCLEOTIDE SEQUENCE</scope>
    <source>
        <tissue evidence="1">Muscle</tissue>
    </source>
</reference>
<name>A0ABQ9D133_9PASS</name>
<protein>
    <submittedName>
        <fullName evidence="1">Uncharacterized protein</fullName>
    </submittedName>
</protein>